<accession>A0A1H0UJ16</accession>
<dbReference type="STRING" id="94869.SAMN04488529_11128"/>
<gene>
    <name evidence="16" type="ORF">SAMN04488529_11128</name>
</gene>
<organism evidence="16 17">
    <name type="scientific">Clostridium gasigenes</name>
    <dbReference type="NCBI Taxonomy" id="94869"/>
    <lineage>
        <taxon>Bacteria</taxon>
        <taxon>Bacillati</taxon>
        <taxon>Bacillota</taxon>
        <taxon>Clostridia</taxon>
        <taxon>Eubacteriales</taxon>
        <taxon>Clostridiaceae</taxon>
        <taxon>Clostridium</taxon>
    </lineage>
</organism>
<feature type="transmembrane region" description="Helical" evidence="14">
    <location>
        <begin position="12"/>
        <end position="33"/>
    </location>
</feature>
<dbReference type="InterPro" id="IPR050398">
    <property type="entry name" value="HssS/ArlS-like"/>
</dbReference>
<dbReference type="SUPFAM" id="SSF55874">
    <property type="entry name" value="ATPase domain of HSP90 chaperone/DNA topoisomerase II/histidine kinase"/>
    <property type="match status" value="1"/>
</dbReference>
<dbReference type="EC" id="2.7.13.3" evidence="3"/>
<dbReference type="InterPro" id="IPR003661">
    <property type="entry name" value="HisK_dim/P_dom"/>
</dbReference>
<evidence type="ECO:0000256" key="8">
    <source>
        <dbReference type="ARBA" id="ARBA00022741"/>
    </source>
</evidence>
<dbReference type="InterPro" id="IPR036890">
    <property type="entry name" value="HATPase_C_sf"/>
</dbReference>
<feature type="transmembrane region" description="Helical" evidence="14">
    <location>
        <begin position="322"/>
        <end position="349"/>
    </location>
</feature>
<feature type="transmembrane region" description="Helical" evidence="14">
    <location>
        <begin position="290"/>
        <end position="310"/>
    </location>
</feature>
<evidence type="ECO:0000256" key="6">
    <source>
        <dbReference type="ARBA" id="ARBA00022679"/>
    </source>
</evidence>
<reference evidence="16 17" key="1">
    <citation type="submission" date="2016-10" db="EMBL/GenBank/DDBJ databases">
        <authorList>
            <person name="de Groot N.N."/>
        </authorList>
    </citation>
    <scope>NUCLEOTIDE SEQUENCE [LARGE SCALE GENOMIC DNA]</scope>
    <source>
        <strain evidence="16 17">DSM 12272</strain>
    </source>
</reference>
<dbReference type="FunFam" id="1.10.287.130:FF:000001">
    <property type="entry name" value="Two-component sensor histidine kinase"/>
    <property type="match status" value="1"/>
</dbReference>
<feature type="transmembrane region" description="Helical" evidence="14">
    <location>
        <begin position="251"/>
        <end position="270"/>
    </location>
</feature>
<dbReference type="GO" id="GO:0005524">
    <property type="term" value="F:ATP binding"/>
    <property type="evidence" value="ECO:0007669"/>
    <property type="project" value="UniProtKB-KW"/>
</dbReference>
<feature type="transmembrane region" description="Helical" evidence="14">
    <location>
        <begin position="361"/>
        <end position="381"/>
    </location>
</feature>
<evidence type="ECO:0000256" key="12">
    <source>
        <dbReference type="ARBA" id="ARBA00023012"/>
    </source>
</evidence>
<keyword evidence="13 14" id="KW-0472">Membrane</keyword>
<evidence type="ECO:0000256" key="7">
    <source>
        <dbReference type="ARBA" id="ARBA00022692"/>
    </source>
</evidence>
<evidence type="ECO:0000313" key="17">
    <source>
        <dbReference type="Proteomes" id="UP000198597"/>
    </source>
</evidence>
<dbReference type="OrthoDB" id="9792991at2"/>
<proteinExistence type="predicted"/>
<evidence type="ECO:0000256" key="1">
    <source>
        <dbReference type="ARBA" id="ARBA00000085"/>
    </source>
</evidence>
<feature type="domain" description="Histidine kinase" evidence="15">
    <location>
        <begin position="501"/>
        <end position="698"/>
    </location>
</feature>
<dbReference type="Gene3D" id="1.10.287.130">
    <property type="match status" value="1"/>
</dbReference>
<dbReference type="RefSeq" id="WP_139164850.1">
    <property type="nucleotide sequence ID" value="NZ_FNJM01000011.1"/>
</dbReference>
<evidence type="ECO:0000256" key="2">
    <source>
        <dbReference type="ARBA" id="ARBA00004651"/>
    </source>
</evidence>
<evidence type="ECO:0000256" key="3">
    <source>
        <dbReference type="ARBA" id="ARBA00012438"/>
    </source>
</evidence>
<sequence>MLDIKSKSNNIFINTFLLIAIFVTISASLLAGFPNIEENKRARISEELSKSNVSELIFESSYGIYYDMLKAYNEKDPIDTMLDFNADYVDKSNLKENANGIISNYNTILKESKIIEYYALNEKGDSLSRYNKNRNIQAFLSDDKDILKNISKEYLFYMVLSYDENGDLEIINSSNRKEHNNTTFIKNRSKYIEANSSSEKIELNKIKNMTYIFAIPANITEVNYGKYDSYVNNYIVTTAVNEMNNFSIKDLGPYSVISLLIVFLLALVIPYKVESNIFGVKSILKIPLEFLSFILLIAFSMIPIIIMHLLQTYNIYDEQRLLSALLLISILTLLFILIFISVLLIKYIFKTGLWSYLKKHSIIIRILIYIIKKSASLYKIVTTFDIKKGVNKKLLILMGINFIIISLISMFWFFGIVLSLVYSITLFILIKKKTNKITSDYNNLFEETKKIANGNLGAITDENLGLFNDIKNELSDIGIGFRNAVNEEVKSQRMKTELISNVSHDLKTPLTSIISYVDLLKGKNLSEEKRLDYLDILDRKSQRLQVLIEDLFEVSKATSGNITLNIIDVDVVSVMKETLVELEDRIKEANLDIRTRFSNGKIVLPLDSQRIYRVFENLVVNITKYAMKGSRAYIDIFEVENKVIIELKNMSQEEITFSVDEIVERFIRGDKSRNTEGSGVGLALAKTFVDLQGGTFEVMLDGDLFKVIITFKNSFKEKLINT</sequence>
<dbReference type="SMART" id="SM00388">
    <property type="entry name" value="HisKA"/>
    <property type="match status" value="1"/>
</dbReference>
<evidence type="ECO:0000313" key="16">
    <source>
        <dbReference type="EMBL" id="SDP66292.1"/>
    </source>
</evidence>
<evidence type="ECO:0000256" key="11">
    <source>
        <dbReference type="ARBA" id="ARBA00022989"/>
    </source>
</evidence>
<keyword evidence="7 14" id="KW-0812">Transmembrane</keyword>
<dbReference type="EMBL" id="FNJM01000011">
    <property type="protein sequence ID" value="SDP66292.1"/>
    <property type="molecule type" value="Genomic_DNA"/>
</dbReference>
<dbReference type="CDD" id="cd00082">
    <property type="entry name" value="HisKA"/>
    <property type="match status" value="1"/>
</dbReference>
<dbReference type="PANTHER" id="PTHR45528">
    <property type="entry name" value="SENSOR HISTIDINE KINASE CPXA"/>
    <property type="match status" value="1"/>
</dbReference>
<evidence type="ECO:0000256" key="5">
    <source>
        <dbReference type="ARBA" id="ARBA00022553"/>
    </source>
</evidence>
<keyword evidence="10" id="KW-0067">ATP-binding</keyword>
<dbReference type="Gene3D" id="3.30.565.10">
    <property type="entry name" value="Histidine kinase-like ATPase, C-terminal domain"/>
    <property type="match status" value="1"/>
</dbReference>
<dbReference type="InterPro" id="IPR005467">
    <property type="entry name" value="His_kinase_dom"/>
</dbReference>
<comment type="subcellular location">
    <subcellularLocation>
        <location evidence="2">Cell membrane</location>
        <topology evidence="2">Multi-pass membrane protein</topology>
    </subcellularLocation>
</comment>
<protein>
    <recommendedName>
        <fullName evidence="3">histidine kinase</fullName>
        <ecNumber evidence="3">2.7.13.3</ecNumber>
    </recommendedName>
</protein>
<dbReference type="InterPro" id="IPR036097">
    <property type="entry name" value="HisK_dim/P_sf"/>
</dbReference>
<evidence type="ECO:0000256" key="4">
    <source>
        <dbReference type="ARBA" id="ARBA00022475"/>
    </source>
</evidence>
<keyword evidence="11 14" id="KW-1133">Transmembrane helix</keyword>
<evidence type="ECO:0000256" key="9">
    <source>
        <dbReference type="ARBA" id="ARBA00022777"/>
    </source>
</evidence>
<dbReference type="AlphaFoldDB" id="A0A1H0UJ16"/>
<keyword evidence="6" id="KW-0808">Transferase</keyword>
<dbReference type="Pfam" id="PF00512">
    <property type="entry name" value="HisKA"/>
    <property type="match status" value="1"/>
</dbReference>
<dbReference type="PROSITE" id="PS50109">
    <property type="entry name" value="HIS_KIN"/>
    <property type="match status" value="1"/>
</dbReference>
<dbReference type="Pfam" id="PF02518">
    <property type="entry name" value="HATPase_c"/>
    <property type="match status" value="1"/>
</dbReference>
<name>A0A1H0UJ16_9CLOT</name>
<dbReference type="Proteomes" id="UP000198597">
    <property type="component" value="Unassembled WGS sequence"/>
</dbReference>
<evidence type="ECO:0000256" key="10">
    <source>
        <dbReference type="ARBA" id="ARBA00022840"/>
    </source>
</evidence>
<evidence type="ECO:0000256" key="13">
    <source>
        <dbReference type="ARBA" id="ARBA00023136"/>
    </source>
</evidence>
<dbReference type="InterPro" id="IPR003594">
    <property type="entry name" value="HATPase_dom"/>
</dbReference>
<keyword evidence="17" id="KW-1185">Reference proteome</keyword>
<keyword evidence="4" id="KW-1003">Cell membrane</keyword>
<evidence type="ECO:0000259" key="15">
    <source>
        <dbReference type="PROSITE" id="PS50109"/>
    </source>
</evidence>
<dbReference type="SMART" id="SM00387">
    <property type="entry name" value="HATPase_c"/>
    <property type="match status" value="1"/>
</dbReference>
<keyword evidence="5" id="KW-0597">Phosphoprotein</keyword>
<keyword evidence="8" id="KW-0547">Nucleotide-binding</keyword>
<comment type="catalytic activity">
    <reaction evidence="1">
        <text>ATP + protein L-histidine = ADP + protein N-phospho-L-histidine.</text>
        <dbReference type="EC" id="2.7.13.3"/>
    </reaction>
</comment>
<dbReference type="SUPFAM" id="SSF47384">
    <property type="entry name" value="Homodimeric domain of signal transducing histidine kinase"/>
    <property type="match status" value="1"/>
</dbReference>
<keyword evidence="9 16" id="KW-0418">Kinase</keyword>
<evidence type="ECO:0000256" key="14">
    <source>
        <dbReference type="SAM" id="Phobius"/>
    </source>
</evidence>
<feature type="transmembrane region" description="Helical" evidence="14">
    <location>
        <begin position="402"/>
        <end position="430"/>
    </location>
</feature>
<dbReference type="GO" id="GO:0005886">
    <property type="term" value="C:plasma membrane"/>
    <property type="evidence" value="ECO:0007669"/>
    <property type="project" value="UniProtKB-SubCell"/>
</dbReference>
<dbReference type="GO" id="GO:0000155">
    <property type="term" value="F:phosphorelay sensor kinase activity"/>
    <property type="evidence" value="ECO:0007669"/>
    <property type="project" value="InterPro"/>
</dbReference>
<keyword evidence="12" id="KW-0902">Two-component regulatory system</keyword>
<dbReference type="PANTHER" id="PTHR45528:SF1">
    <property type="entry name" value="SENSOR HISTIDINE KINASE CPXA"/>
    <property type="match status" value="1"/>
</dbReference>